<dbReference type="EMBL" id="CP080635">
    <property type="protein sequence ID" value="QYX74660.1"/>
    <property type="molecule type" value="Genomic_DNA"/>
</dbReference>
<evidence type="ECO:0000313" key="4">
    <source>
        <dbReference type="Proteomes" id="UP000827084"/>
    </source>
</evidence>
<accession>A0ABX8XHD5</accession>
<evidence type="ECO:0000256" key="1">
    <source>
        <dbReference type="ARBA" id="ARBA00006096"/>
    </source>
</evidence>
<dbReference type="Proteomes" id="UP000827084">
    <property type="component" value="Chromosome"/>
</dbReference>
<keyword evidence="2 3" id="KW-0378">Hydrolase</keyword>
<gene>
    <name evidence="3" type="primary">dacB</name>
    <name evidence="3" type="ORF">K3G22_09870</name>
</gene>
<comment type="similarity">
    <text evidence="1">Belongs to the peptidase S13 family.</text>
</comment>
<evidence type="ECO:0000256" key="2">
    <source>
        <dbReference type="ARBA" id="ARBA00022801"/>
    </source>
</evidence>
<dbReference type="PRINTS" id="PR00922">
    <property type="entry name" value="DADACBPTASE3"/>
</dbReference>
<protein>
    <submittedName>
        <fullName evidence="3">D-alanyl-D-alanine carboxypeptidase/D-alanyl-D-alanine-endopeptidase</fullName>
        <ecNumber evidence="3">3.4.16.4</ecNumber>
    </submittedName>
</protein>
<sequence length="504" mass="55204">MDMLSKTTCYIGLILSFFSISTKATQANIPSIELRTTTLSQSIADINPRHSQTALLALDLANNQILYSQQADTLLVPASTQKILTAVTAMAELGTEFRYVTELWTDAPLRNGHIAGSVYLRFSGDPTLTQLDLKALFASLVKQGINGIDGHLYLIGDKQEQLQAPGWVWDDLGICYAAPVSSYIINQNCVFGQFIPSNEKEPSKVVLRATSYGVKVNSDAVFDRQANRDFCQLDLVRLGQNNYHLRGCYPGSEAIPLAIAVTDPAQFAQDTLTAILKAETPLSGKVRIGNSIPKKAKLIASHSSQPLPELLKTMLLKSDNLIADSLFKQIGKSYYRTQGSFTHGAAAMRRILTDLGIDLTNASIVDGSGLSRYNLLSVNQLASVLKLIYEDDRFRELMNSLPQSGVSGTLKYRTGFTKPPLKNLIFAKTGSMQGIANLAGFMRLPQHKDILFVVLENGISPALKKQNKPPFSADFLTQLMTKLEVKASLTETDTIQAHSKITPE</sequence>
<dbReference type="GeneID" id="67443568"/>
<dbReference type="PANTHER" id="PTHR30023:SF0">
    <property type="entry name" value="PENICILLIN-SENSITIVE CARBOXYPEPTIDASE A"/>
    <property type="match status" value="1"/>
</dbReference>
<keyword evidence="3" id="KW-0121">Carboxypeptidase</keyword>
<dbReference type="NCBIfam" id="TIGR00666">
    <property type="entry name" value="PBP4"/>
    <property type="match status" value="1"/>
</dbReference>
<organism evidence="3 4">
    <name type="scientific">Shewanella putrefaciens</name>
    <name type="common">Pseudomonas putrefaciens</name>
    <dbReference type="NCBI Taxonomy" id="24"/>
    <lineage>
        <taxon>Bacteria</taxon>
        <taxon>Pseudomonadati</taxon>
        <taxon>Pseudomonadota</taxon>
        <taxon>Gammaproteobacteria</taxon>
        <taxon>Alteromonadales</taxon>
        <taxon>Shewanellaceae</taxon>
        <taxon>Shewanella</taxon>
    </lineage>
</organism>
<dbReference type="GO" id="GO:0009002">
    <property type="term" value="F:serine-type D-Ala-D-Ala carboxypeptidase activity"/>
    <property type="evidence" value="ECO:0007669"/>
    <property type="project" value="UniProtKB-EC"/>
</dbReference>
<evidence type="ECO:0000313" key="3">
    <source>
        <dbReference type="EMBL" id="QYX74660.1"/>
    </source>
</evidence>
<proteinExistence type="inferred from homology"/>
<dbReference type="Gene3D" id="3.40.710.10">
    <property type="entry name" value="DD-peptidase/beta-lactamase superfamily"/>
    <property type="match status" value="2"/>
</dbReference>
<reference evidence="3 4" key="1">
    <citation type="submission" date="2021-08" db="EMBL/GenBank/DDBJ databases">
        <title>Shewanella putrefaciens YZ-J, complete genome.</title>
        <authorList>
            <person name="Yi Z."/>
        </authorList>
    </citation>
    <scope>NUCLEOTIDE SEQUENCE [LARGE SCALE GENOMIC DNA]</scope>
    <source>
        <strain evidence="3 4">YZ-J</strain>
    </source>
</reference>
<dbReference type="Pfam" id="PF02113">
    <property type="entry name" value="Peptidase_S13"/>
    <property type="match status" value="1"/>
</dbReference>
<dbReference type="RefSeq" id="WP_011789303.1">
    <property type="nucleotide sequence ID" value="NZ_BMPK01000003.1"/>
</dbReference>
<dbReference type="PANTHER" id="PTHR30023">
    <property type="entry name" value="D-ALANYL-D-ALANINE CARBOXYPEPTIDASE"/>
    <property type="match status" value="1"/>
</dbReference>
<keyword evidence="4" id="KW-1185">Reference proteome</keyword>
<keyword evidence="3" id="KW-0645">Protease</keyword>
<name>A0ABX8XHD5_SHEPU</name>
<dbReference type="InterPro" id="IPR012338">
    <property type="entry name" value="Beta-lactam/transpept-like"/>
</dbReference>
<dbReference type="SUPFAM" id="SSF56601">
    <property type="entry name" value="beta-lactamase/transpeptidase-like"/>
    <property type="match status" value="1"/>
</dbReference>
<dbReference type="Gene3D" id="3.50.80.20">
    <property type="entry name" value="D-Ala-D-Ala carboxypeptidase C, peptidase S13"/>
    <property type="match status" value="1"/>
</dbReference>
<dbReference type="EC" id="3.4.16.4" evidence="3"/>
<dbReference type="InterPro" id="IPR000667">
    <property type="entry name" value="Peptidase_S13"/>
</dbReference>